<dbReference type="SUPFAM" id="SSF48317">
    <property type="entry name" value="Acid phosphatase/Vanadium-dependent haloperoxidase"/>
    <property type="match status" value="1"/>
</dbReference>
<evidence type="ECO:0000256" key="1">
    <source>
        <dbReference type="SAM" id="MobiDB-lite"/>
    </source>
</evidence>
<dbReference type="EMBL" id="BQKI01000004">
    <property type="protein sequence ID" value="GJM93490.1"/>
    <property type="molecule type" value="Genomic_DNA"/>
</dbReference>
<accession>A0AAV5C5Q2</accession>
<dbReference type="AlphaFoldDB" id="A0AAV5C5Q2"/>
<dbReference type="InterPro" id="IPR036938">
    <property type="entry name" value="PAP2/HPO_sf"/>
</dbReference>
<gene>
    <name evidence="2" type="primary">ga10050</name>
    <name evidence="2" type="ORF">PR202_ga10050</name>
</gene>
<protein>
    <submittedName>
        <fullName evidence="2">Uncharacterized protein</fullName>
    </submittedName>
</protein>
<reference evidence="2" key="2">
    <citation type="submission" date="2021-12" db="EMBL/GenBank/DDBJ databases">
        <title>Resequencing data analysis of finger millet.</title>
        <authorList>
            <person name="Hatakeyama M."/>
            <person name="Aluri S."/>
            <person name="Balachadran M.T."/>
            <person name="Sivarajan S.R."/>
            <person name="Poveda L."/>
            <person name="Shimizu-Inatsugi R."/>
            <person name="Schlapbach R."/>
            <person name="Sreeman S.M."/>
            <person name="Shimizu K.K."/>
        </authorList>
    </citation>
    <scope>NUCLEOTIDE SEQUENCE</scope>
</reference>
<evidence type="ECO:0000313" key="3">
    <source>
        <dbReference type="Proteomes" id="UP001054889"/>
    </source>
</evidence>
<evidence type="ECO:0000313" key="2">
    <source>
        <dbReference type="EMBL" id="GJM93490.1"/>
    </source>
</evidence>
<name>A0AAV5C5Q2_ELECO</name>
<reference evidence="2" key="1">
    <citation type="journal article" date="2018" name="DNA Res.">
        <title>Multiple hybrid de novo genome assembly of finger millet, an orphan allotetraploid crop.</title>
        <authorList>
            <person name="Hatakeyama M."/>
            <person name="Aluri S."/>
            <person name="Balachadran M.T."/>
            <person name="Sivarajan S.R."/>
            <person name="Patrignani A."/>
            <person name="Gruter S."/>
            <person name="Poveda L."/>
            <person name="Shimizu-Inatsugi R."/>
            <person name="Baeten J."/>
            <person name="Francoijs K.J."/>
            <person name="Nataraja K.N."/>
            <person name="Reddy Y.A.N."/>
            <person name="Phadnis S."/>
            <person name="Ravikumar R.L."/>
            <person name="Schlapbach R."/>
            <person name="Sreeman S.M."/>
            <person name="Shimizu K.K."/>
        </authorList>
    </citation>
    <scope>NUCLEOTIDE SEQUENCE</scope>
</reference>
<proteinExistence type="predicted"/>
<comment type="caution">
    <text evidence="2">The sequence shown here is derived from an EMBL/GenBank/DDBJ whole genome shotgun (WGS) entry which is preliminary data.</text>
</comment>
<feature type="region of interest" description="Disordered" evidence="1">
    <location>
        <begin position="1"/>
        <end position="36"/>
    </location>
</feature>
<keyword evidence="3" id="KW-1185">Reference proteome</keyword>
<organism evidence="2 3">
    <name type="scientific">Eleusine coracana subsp. coracana</name>
    <dbReference type="NCBI Taxonomy" id="191504"/>
    <lineage>
        <taxon>Eukaryota</taxon>
        <taxon>Viridiplantae</taxon>
        <taxon>Streptophyta</taxon>
        <taxon>Embryophyta</taxon>
        <taxon>Tracheophyta</taxon>
        <taxon>Spermatophyta</taxon>
        <taxon>Magnoliopsida</taxon>
        <taxon>Liliopsida</taxon>
        <taxon>Poales</taxon>
        <taxon>Poaceae</taxon>
        <taxon>PACMAD clade</taxon>
        <taxon>Chloridoideae</taxon>
        <taxon>Cynodonteae</taxon>
        <taxon>Eleusininae</taxon>
        <taxon>Eleusine</taxon>
    </lineage>
</organism>
<sequence>MVSEETHKKEKEKGESRTAPFSWREDSAPETTRPFYSPIASRKAYNNITTGVICHGKASVIKEGHKSFPSGHTSCT</sequence>
<dbReference type="Proteomes" id="UP001054889">
    <property type="component" value="Unassembled WGS sequence"/>
</dbReference>
<feature type="compositionally biased region" description="Basic and acidic residues" evidence="1">
    <location>
        <begin position="1"/>
        <end position="16"/>
    </location>
</feature>